<dbReference type="InParanoid" id="W3WJU3"/>
<feature type="region of interest" description="Disordered" evidence="2">
    <location>
        <begin position="558"/>
        <end position="583"/>
    </location>
</feature>
<dbReference type="InterPro" id="IPR007219">
    <property type="entry name" value="XnlR_reg_dom"/>
</dbReference>
<dbReference type="KEGG" id="pfy:PFICI_14004"/>
<evidence type="ECO:0000259" key="3">
    <source>
        <dbReference type="SMART" id="SM00906"/>
    </source>
</evidence>
<dbReference type="CDD" id="cd12148">
    <property type="entry name" value="fungal_TF_MHR"/>
    <property type="match status" value="1"/>
</dbReference>
<proteinExistence type="predicted"/>
<organism evidence="4 5">
    <name type="scientific">Pestalotiopsis fici (strain W106-1 / CGMCC3.15140)</name>
    <dbReference type="NCBI Taxonomy" id="1229662"/>
    <lineage>
        <taxon>Eukaryota</taxon>
        <taxon>Fungi</taxon>
        <taxon>Dikarya</taxon>
        <taxon>Ascomycota</taxon>
        <taxon>Pezizomycotina</taxon>
        <taxon>Sordariomycetes</taxon>
        <taxon>Xylariomycetidae</taxon>
        <taxon>Amphisphaeriales</taxon>
        <taxon>Sporocadaceae</taxon>
        <taxon>Pestalotiopsis</taxon>
    </lineage>
</organism>
<keyword evidence="1" id="KW-0539">Nucleus</keyword>
<dbReference type="AlphaFoldDB" id="W3WJU3"/>
<gene>
    <name evidence="4" type="ORF">PFICI_14004</name>
</gene>
<dbReference type="GO" id="GO:0003677">
    <property type="term" value="F:DNA binding"/>
    <property type="evidence" value="ECO:0007669"/>
    <property type="project" value="InterPro"/>
</dbReference>
<dbReference type="Pfam" id="PF04082">
    <property type="entry name" value="Fungal_trans"/>
    <property type="match status" value="1"/>
</dbReference>
<dbReference type="GO" id="GO:0008270">
    <property type="term" value="F:zinc ion binding"/>
    <property type="evidence" value="ECO:0007669"/>
    <property type="project" value="InterPro"/>
</dbReference>
<feature type="region of interest" description="Disordered" evidence="2">
    <location>
        <begin position="17"/>
        <end position="40"/>
    </location>
</feature>
<dbReference type="PANTHER" id="PTHR46910:SF32">
    <property type="entry name" value="TRANSCRIPTION FACTOR DOMAIN-CONTAINING PROTEIN-RELATED"/>
    <property type="match status" value="1"/>
</dbReference>
<dbReference type="GO" id="GO:0003700">
    <property type="term" value="F:DNA-binding transcription factor activity"/>
    <property type="evidence" value="ECO:0007669"/>
    <property type="project" value="InterPro"/>
</dbReference>
<dbReference type="PANTHER" id="PTHR46910">
    <property type="entry name" value="TRANSCRIPTION FACTOR PDR1"/>
    <property type="match status" value="1"/>
</dbReference>
<feature type="domain" description="Xylanolytic transcriptional activator regulatory" evidence="3">
    <location>
        <begin position="280"/>
        <end position="353"/>
    </location>
</feature>
<name>W3WJU3_PESFW</name>
<dbReference type="GeneID" id="19279017"/>
<dbReference type="OrthoDB" id="3266505at2759"/>
<feature type="compositionally biased region" description="Polar residues" evidence="2">
    <location>
        <begin position="572"/>
        <end position="583"/>
    </location>
</feature>
<keyword evidence="5" id="KW-1185">Reference proteome</keyword>
<dbReference type="InterPro" id="IPR050987">
    <property type="entry name" value="AtrR-like"/>
</dbReference>
<dbReference type="EMBL" id="KI912120">
    <property type="protein sequence ID" value="ETS74138.1"/>
    <property type="molecule type" value="Genomic_DNA"/>
</dbReference>
<evidence type="ECO:0000256" key="1">
    <source>
        <dbReference type="ARBA" id="ARBA00023242"/>
    </source>
</evidence>
<evidence type="ECO:0000313" key="5">
    <source>
        <dbReference type="Proteomes" id="UP000030651"/>
    </source>
</evidence>
<reference evidence="5" key="1">
    <citation type="journal article" date="2015" name="BMC Genomics">
        <title>Genomic and transcriptomic analysis of the endophytic fungus Pestalotiopsis fici reveals its lifestyle and high potential for synthesis of natural products.</title>
        <authorList>
            <person name="Wang X."/>
            <person name="Zhang X."/>
            <person name="Liu L."/>
            <person name="Xiang M."/>
            <person name="Wang W."/>
            <person name="Sun X."/>
            <person name="Che Y."/>
            <person name="Guo L."/>
            <person name="Liu G."/>
            <person name="Guo L."/>
            <person name="Wang C."/>
            <person name="Yin W.B."/>
            <person name="Stadler M."/>
            <person name="Zhang X."/>
            <person name="Liu X."/>
        </authorList>
    </citation>
    <scope>NUCLEOTIDE SEQUENCE [LARGE SCALE GENOMIC DNA]</scope>
    <source>
        <strain evidence="5">W106-1 / CGMCC3.15140</strain>
    </source>
</reference>
<dbReference type="SMART" id="SM00906">
    <property type="entry name" value="Fungal_trans"/>
    <property type="match status" value="1"/>
</dbReference>
<protein>
    <recommendedName>
        <fullName evidence="3">Xylanolytic transcriptional activator regulatory domain-containing protein</fullName>
    </recommendedName>
</protein>
<dbReference type="HOGENOM" id="CLU_006926_3_1_1"/>
<dbReference type="OMA" id="GTEILCC"/>
<accession>W3WJU3</accession>
<dbReference type="GO" id="GO:0006351">
    <property type="term" value="P:DNA-templated transcription"/>
    <property type="evidence" value="ECO:0007669"/>
    <property type="project" value="InterPro"/>
</dbReference>
<sequence length="641" mass="71140">MGLQQQIVRLGRALQQQQSVGPVAPVPSDVGQGQHGNSGHENLAQPALLDQHIEHEHDDTLDTAIGASIDHERTVDQGSSMLTNPLAASPSTFLSASNGRTFYLGTSSNWSFTGRILHMTHEHLFQTPLPANSILFDGTAYDLGWGGTRMPSERSPAPPVMPSLDYAIYLLNAVKFRCGQIFHLFDEDDFKIRLHDFYAEPERRIEKAGLWYIQFLLILALGKALLYKSSGKRPAGVEFFARAMQLLPDVTSLCQDPVLSTEILCAIALYLQSVDYRNSADIVIGQAMRMAFGYGMHTDMPVHHLGEALVQRCRKVWWTVHILDRQITSLMGNPQSIRDEAIHCSLPVFSGSPHRTSALDIHIKLVRIIAYINNNIYGVNGRLNEKFLMSTKTALGDIAGLADQLKQVQPLQLDEPENGASRMSASLHLLYHQCIVLGIRPIIFCCLKIRYEAEVDLGHLITSQKVQSLLKICVESALQILNILENLQAQGLLVMPVIEDRFWDHRPSWFRRSIALIDEMVTAGNLVASHRKADMQLLNELVACLSPAESRTATCAEATSRDSTDHVPNRLHPSTQGSGVSEFLSQASESACPEISLPQQDVVGMNVFGDEFTAEQILALVDSLENQDAEWMARAMHEDTI</sequence>
<evidence type="ECO:0000313" key="4">
    <source>
        <dbReference type="EMBL" id="ETS74138.1"/>
    </source>
</evidence>
<evidence type="ECO:0000256" key="2">
    <source>
        <dbReference type="SAM" id="MobiDB-lite"/>
    </source>
</evidence>
<dbReference type="Proteomes" id="UP000030651">
    <property type="component" value="Unassembled WGS sequence"/>
</dbReference>
<dbReference type="eggNOG" id="ENOG502QTA0">
    <property type="taxonomic scope" value="Eukaryota"/>
</dbReference>
<feature type="compositionally biased region" description="Basic and acidic residues" evidence="2">
    <location>
        <begin position="559"/>
        <end position="568"/>
    </location>
</feature>
<dbReference type="RefSeq" id="XP_007840776.1">
    <property type="nucleotide sequence ID" value="XM_007842585.1"/>
</dbReference>